<comment type="caution">
    <text evidence="1">The sequence shown here is derived from an EMBL/GenBank/DDBJ whole genome shotgun (WGS) entry which is preliminary data.</text>
</comment>
<organism evidence="1 2">
    <name type="scientific">Caerostris darwini</name>
    <dbReference type="NCBI Taxonomy" id="1538125"/>
    <lineage>
        <taxon>Eukaryota</taxon>
        <taxon>Metazoa</taxon>
        <taxon>Ecdysozoa</taxon>
        <taxon>Arthropoda</taxon>
        <taxon>Chelicerata</taxon>
        <taxon>Arachnida</taxon>
        <taxon>Araneae</taxon>
        <taxon>Araneomorphae</taxon>
        <taxon>Entelegynae</taxon>
        <taxon>Araneoidea</taxon>
        <taxon>Araneidae</taxon>
        <taxon>Caerostris</taxon>
    </lineage>
</organism>
<accession>A0AAV4T2K4</accession>
<dbReference type="EMBL" id="BPLQ01008819">
    <property type="protein sequence ID" value="GIY39571.1"/>
    <property type="molecule type" value="Genomic_DNA"/>
</dbReference>
<protein>
    <submittedName>
        <fullName evidence="1">RNA-directed DNA polymerase</fullName>
    </submittedName>
</protein>
<keyword evidence="1" id="KW-0808">Transferase</keyword>
<keyword evidence="1" id="KW-0548">Nucleotidyltransferase</keyword>
<keyword evidence="1" id="KW-0695">RNA-directed DNA polymerase</keyword>
<dbReference type="GO" id="GO:0003964">
    <property type="term" value="F:RNA-directed DNA polymerase activity"/>
    <property type="evidence" value="ECO:0007669"/>
    <property type="project" value="UniProtKB-KW"/>
</dbReference>
<evidence type="ECO:0000313" key="2">
    <source>
        <dbReference type="Proteomes" id="UP001054837"/>
    </source>
</evidence>
<proteinExistence type="predicted"/>
<gene>
    <name evidence="1" type="primary">pol_1784</name>
    <name evidence="1" type="ORF">CDAR_425921</name>
</gene>
<keyword evidence="2" id="KW-1185">Reference proteome</keyword>
<evidence type="ECO:0000313" key="1">
    <source>
        <dbReference type="EMBL" id="GIY39571.1"/>
    </source>
</evidence>
<dbReference type="AlphaFoldDB" id="A0AAV4T2K4"/>
<reference evidence="1 2" key="1">
    <citation type="submission" date="2021-06" db="EMBL/GenBank/DDBJ databases">
        <title>Caerostris darwini draft genome.</title>
        <authorList>
            <person name="Kono N."/>
            <person name="Arakawa K."/>
        </authorList>
    </citation>
    <scope>NUCLEOTIDE SEQUENCE [LARGE SCALE GENOMIC DNA]</scope>
</reference>
<dbReference type="Proteomes" id="UP001054837">
    <property type="component" value="Unassembled WGS sequence"/>
</dbReference>
<name>A0AAV4T2K4_9ARAC</name>
<sequence>MNQGVLHRRDPYSDTEKAQFVIPSQEMESVLKLNHDSPTEDLATAYECAAKLFEKVSLRYGIPIYNPQVNPVERQSRDLRPRLAILIGDTHDCWSEKLASIRFPLNSSKSDITGHTAAYL</sequence>